<sequence>MNINSISKFQLEELLFSFGDVVTNIEDSNNCPNCGQNDFIEERKIGRIICRCGQVIGDLYDLRPEQTISNDREERTNNNIIYNELLPQSTMMTNSNLKGTMLKIQIWNSMPSKERSNNMMFKKIKKVCETYKICKKIEEEAKIMFKKVSDSIHKEGKNKGKMIITRGNNRKGIVASCLAEACENNQETRTAKEMACYFNIEEKDVNEGKKNLKNILGNVSKKSNNIAKPSHFTLRKCDELHIKRKEAEIALKITLNLEKLNIASNHTTETIAAACIYLMTVIQKLPHVSRKDVSNVFGNLSDATLIKTYKEIKDYGVILMDNAKINKICSFADDYISKKYVSKEIWEMMVKFGVGEGVFTVI</sequence>
<dbReference type="AlphaFoldDB" id="A0A6C0DY88"/>
<keyword evidence="1" id="KW-0805">Transcription regulation</keyword>
<reference evidence="4" key="1">
    <citation type="journal article" date="2020" name="Nature">
        <title>Giant virus diversity and host interactions through global metagenomics.</title>
        <authorList>
            <person name="Schulz F."/>
            <person name="Roux S."/>
            <person name="Paez-Espino D."/>
            <person name="Jungbluth S."/>
            <person name="Walsh D.A."/>
            <person name="Denef V.J."/>
            <person name="McMahon K.D."/>
            <person name="Konstantinidis K.T."/>
            <person name="Eloe-Fadrosh E.A."/>
            <person name="Kyrpides N.C."/>
            <person name="Woyke T."/>
        </authorList>
    </citation>
    <scope>NUCLEOTIDE SEQUENCE</scope>
    <source>
        <strain evidence="4">GVMAG-M-3300023179-103</strain>
    </source>
</reference>
<evidence type="ECO:0000256" key="1">
    <source>
        <dbReference type="ARBA" id="ARBA00023015"/>
    </source>
</evidence>
<dbReference type="Gene3D" id="1.10.472.10">
    <property type="entry name" value="Cyclin-like"/>
    <property type="match status" value="1"/>
</dbReference>
<name>A0A6C0DY88_9ZZZZ</name>
<dbReference type="PANTHER" id="PTHR11618:SF13">
    <property type="entry name" value="TRANSCRIPTION INITIATION FACTOR IIB"/>
    <property type="match status" value="1"/>
</dbReference>
<feature type="domain" description="Transcription factor TFIIB cyclin-like" evidence="3">
    <location>
        <begin position="223"/>
        <end position="314"/>
    </location>
</feature>
<dbReference type="Pfam" id="PF00382">
    <property type="entry name" value="TFIIB"/>
    <property type="match status" value="2"/>
</dbReference>
<dbReference type="GO" id="GO:0017025">
    <property type="term" value="F:TBP-class protein binding"/>
    <property type="evidence" value="ECO:0007669"/>
    <property type="project" value="InterPro"/>
</dbReference>
<dbReference type="InterPro" id="IPR036915">
    <property type="entry name" value="Cyclin-like_sf"/>
</dbReference>
<evidence type="ECO:0000259" key="3">
    <source>
        <dbReference type="Pfam" id="PF00382"/>
    </source>
</evidence>
<dbReference type="InterPro" id="IPR013150">
    <property type="entry name" value="TFIIB_cyclin"/>
</dbReference>
<feature type="domain" description="Transcription factor TFIIB cyclin-like" evidence="3">
    <location>
        <begin position="120"/>
        <end position="213"/>
    </location>
</feature>
<dbReference type="EMBL" id="MN739697">
    <property type="protein sequence ID" value="QHT21837.1"/>
    <property type="molecule type" value="Genomic_DNA"/>
</dbReference>
<dbReference type="CDD" id="cd00043">
    <property type="entry name" value="CYCLIN_SF"/>
    <property type="match status" value="1"/>
</dbReference>
<dbReference type="Gene3D" id="1.10.472.170">
    <property type="match status" value="1"/>
</dbReference>
<organism evidence="4">
    <name type="scientific">viral metagenome</name>
    <dbReference type="NCBI Taxonomy" id="1070528"/>
    <lineage>
        <taxon>unclassified sequences</taxon>
        <taxon>metagenomes</taxon>
        <taxon>organismal metagenomes</taxon>
    </lineage>
</organism>
<dbReference type="SUPFAM" id="SSF47954">
    <property type="entry name" value="Cyclin-like"/>
    <property type="match status" value="2"/>
</dbReference>
<dbReference type="GO" id="GO:0070897">
    <property type="term" value="P:transcription preinitiation complex assembly"/>
    <property type="evidence" value="ECO:0007669"/>
    <property type="project" value="InterPro"/>
</dbReference>
<dbReference type="GO" id="GO:0097550">
    <property type="term" value="C:transcription preinitiation complex"/>
    <property type="evidence" value="ECO:0007669"/>
    <property type="project" value="TreeGrafter"/>
</dbReference>
<evidence type="ECO:0000313" key="4">
    <source>
        <dbReference type="EMBL" id="QHT21837.1"/>
    </source>
</evidence>
<accession>A0A6C0DY88</accession>
<evidence type="ECO:0000256" key="2">
    <source>
        <dbReference type="ARBA" id="ARBA00023163"/>
    </source>
</evidence>
<dbReference type="PANTHER" id="PTHR11618">
    <property type="entry name" value="TRANSCRIPTION INITIATION FACTOR IIB-RELATED"/>
    <property type="match status" value="1"/>
</dbReference>
<proteinExistence type="predicted"/>
<keyword evidence="2" id="KW-0804">Transcription</keyword>
<dbReference type="InterPro" id="IPR000812">
    <property type="entry name" value="TFIIB"/>
</dbReference>
<dbReference type="PRINTS" id="PR00685">
    <property type="entry name" value="TIFACTORIIB"/>
</dbReference>
<dbReference type="GO" id="GO:0005634">
    <property type="term" value="C:nucleus"/>
    <property type="evidence" value="ECO:0007669"/>
    <property type="project" value="TreeGrafter"/>
</dbReference>
<protein>
    <recommendedName>
        <fullName evidence="3">Transcription factor TFIIB cyclin-like domain-containing protein</fullName>
    </recommendedName>
</protein>